<name>A0AAD7DYW5_MYCRO</name>
<keyword evidence="2" id="KW-1185">Reference proteome</keyword>
<evidence type="ECO:0000313" key="1">
    <source>
        <dbReference type="EMBL" id="KAJ7702975.1"/>
    </source>
</evidence>
<dbReference type="AlphaFoldDB" id="A0AAD7DYW5"/>
<accession>A0AAD7DYW5</accession>
<dbReference type="Proteomes" id="UP001221757">
    <property type="component" value="Unassembled WGS sequence"/>
</dbReference>
<sequence length="152" mass="17456">MSAPVNWKAETEKSRPRRPDALVHLENPLHPGVEGMPLFVGIFKNGERRLLFSSAQVDYVRYWLHAMDLTNEIISLPRSEYLITESDLSAVECYMHRDGKLSNAAKRIKNGSKERASLNFRRAMLERVRKFWETKTGGVRWTLKPGSTSRAP</sequence>
<evidence type="ECO:0000313" key="2">
    <source>
        <dbReference type="Proteomes" id="UP001221757"/>
    </source>
</evidence>
<proteinExistence type="predicted"/>
<protein>
    <submittedName>
        <fullName evidence="1">Uncharacterized protein</fullName>
    </submittedName>
</protein>
<gene>
    <name evidence="1" type="ORF">B0H17DRAFT_1194234</name>
</gene>
<organism evidence="1 2">
    <name type="scientific">Mycena rosella</name>
    <name type="common">Pink bonnet</name>
    <name type="synonym">Agaricus rosellus</name>
    <dbReference type="NCBI Taxonomy" id="1033263"/>
    <lineage>
        <taxon>Eukaryota</taxon>
        <taxon>Fungi</taxon>
        <taxon>Dikarya</taxon>
        <taxon>Basidiomycota</taxon>
        <taxon>Agaricomycotina</taxon>
        <taxon>Agaricomycetes</taxon>
        <taxon>Agaricomycetidae</taxon>
        <taxon>Agaricales</taxon>
        <taxon>Marasmiineae</taxon>
        <taxon>Mycenaceae</taxon>
        <taxon>Mycena</taxon>
    </lineage>
</organism>
<dbReference type="EMBL" id="JARKIE010000013">
    <property type="protein sequence ID" value="KAJ7702975.1"/>
    <property type="molecule type" value="Genomic_DNA"/>
</dbReference>
<reference evidence="1" key="1">
    <citation type="submission" date="2023-03" db="EMBL/GenBank/DDBJ databases">
        <title>Massive genome expansion in bonnet fungi (Mycena s.s.) driven by repeated elements and novel gene families across ecological guilds.</title>
        <authorList>
            <consortium name="Lawrence Berkeley National Laboratory"/>
            <person name="Harder C.B."/>
            <person name="Miyauchi S."/>
            <person name="Viragh M."/>
            <person name="Kuo A."/>
            <person name="Thoen E."/>
            <person name="Andreopoulos B."/>
            <person name="Lu D."/>
            <person name="Skrede I."/>
            <person name="Drula E."/>
            <person name="Henrissat B."/>
            <person name="Morin E."/>
            <person name="Kohler A."/>
            <person name="Barry K."/>
            <person name="LaButti K."/>
            <person name="Morin E."/>
            <person name="Salamov A."/>
            <person name="Lipzen A."/>
            <person name="Mereny Z."/>
            <person name="Hegedus B."/>
            <person name="Baldrian P."/>
            <person name="Stursova M."/>
            <person name="Weitz H."/>
            <person name="Taylor A."/>
            <person name="Grigoriev I.V."/>
            <person name="Nagy L.G."/>
            <person name="Martin F."/>
            <person name="Kauserud H."/>
        </authorList>
    </citation>
    <scope>NUCLEOTIDE SEQUENCE</scope>
    <source>
        <strain evidence="1">CBHHK067</strain>
    </source>
</reference>
<comment type="caution">
    <text evidence="1">The sequence shown here is derived from an EMBL/GenBank/DDBJ whole genome shotgun (WGS) entry which is preliminary data.</text>
</comment>